<dbReference type="Gene3D" id="1.20.1280.50">
    <property type="match status" value="1"/>
</dbReference>
<dbReference type="SMART" id="SM00034">
    <property type="entry name" value="CLECT"/>
    <property type="match status" value="1"/>
</dbReference>
<comment type="subcellular location">
    <subcellularLocation>
        <location evidence="2">Cytoplasm</location>
    </subcellularLocation>
</comment>
<dbReference type="GO" id="GO:0006508">
    <property type="term" value="P:proteolysis"/>
    <property type="evidence" value="ECO:0007669"/>
    <property type="project" value="InterPro"/>
</dbReference>
<dbReference type="SMART" id="SM00256">
    <property type="entry name" value="FBOX"/>
    <property type="match status" value="1"/>
</dbReference>
<dbReference type="SUPFAM" id="SSF56436">
    <property type="entry name" value="C-type lectin-like"/>
    <property type="match status" value="1"/>
</dbReference>
<evidence type="ECO:0000259" key="10">
    <source>
        <dbReference type="PROSITE" id="PS50041"/>
    </source>
</evidence>
<protein>
    <recommendedName>
        <fullName evidence="6">Acylamino-acid-releasing enzyme</fullName>
        <ecNumber evidence="5">3.4.19.1</ecNumber>
    </recommendedName>
</protein>
<keyword evidence="7" id="KW-0963">Cytoplasm</keyword>
<dbReference type="Gene3D" id="3.40.50.1820">
    <property type="entry name" value="alpha/beta hydrolase"/>
    <property type="match status" value="1"/>
</dbReference>
<accession>A0AA39M3N5</accession>
<evidence type="ECO:0000313" key="13">
    <source>
        <dbReference type="Proteomes" id="UP001175271"/>
    </source>
</evidence>
<comment type="caution">
    <text evidence="12">The sequence shown here is derived from an EMBL/GenBank/DDBJ whole genome shotgun (WGS) entry which is preliminary data.</text>
</comment>
<keyword evidence="13" id="KW-1185">Reference proteome</keyword>
<feature type="domain" description="C-type lectin" evidence="10">
    <location>
        <begin position="967"/>
        <end position="1083"/>
    </location>
</feature>
<dbReference type="InterPro" id="IPR018378">
    <property type="entry name" value="C-type_lectin_CS"/>
</dbReference>
<evidence type="ECO:0000256" key="2">
    <source>
        <dbReference type="ARBA" id="ARBA00004496"/>
    </source>
</evidence>
<evidence type="ECO:0000256" key="6">
    <source>
        <dbReference type="ARBA" id="ARBA00018421"/>
    </source>
</evidence>
<dbReference type="GO" id="GO:0008242">
    <property type="term" value="F:omega peptidase activity"/>
    <property type="evidence" value="ECO:0007669"/>
    <property type="project" value="UniProtKB-EC"/>
</dbReference>
<dbReference type="InterPro" id="IPR029058">
    <property type="entry name" value="AB_hydrolase_fold"/>
</dbReference>
<dbReference type="InterPro" id="IPR036047">
    <property type="entry name" value="F-box-like_dom_sf"/>
</dbReference>
<dbReference type="PROSITE" id="PS00615">
    <property type="entry name" value="C_TYPE_LECTIN_1"/>
    <property type="match status" value="1"/>
</dbReference>
<dbReference type="PROSITE" id="PS50181">
    <property type="entry name" value="FBOX"/>
    <property type="match status" value="1"/>
</dbReference>
<gene>
    <name evidence="12" type="ORF">QR680_014126</name>
</gene>
<evidence type="ECO:0000256" key="1">
    <source>
        <dbReference type="ARBA" id="ARBA00000721"/>
    </source>
</evidence>
<comment type="catalytic activity">
    <reaction evidence="1">
        <text>Cleavage of an N-acetyl or N-formyl amino acid from the N-terminus of a polypeptide.</text>
        <dbReference type="EC" id="3.4.19.1"/>
    </reaction>
</comment>
<reference evidence="12" key="1">
    <citation type="submission" date="2023-06" db="EMBL/GenBank/DDBJ databases">
        <title>Genomic analysis of the entomopathogenic nematode Steinernema hermaphroditum.</title>
        <authorList>
            <person name="Schwarz E.M."/>
            <person name="Heppert J.K."/>
            <person name="Baniya A."/>
            <person name="Schwartz H.T."/>
            <person name="Tan C.-H."/>
            <person name="Antoshechkin I."/>
            <person name="Sternberg P.W."/>
            <person name="Goodrich-Blair H."/>
            <person name="Dillman A.R."/>
        </authorList>
    </citation>
    <scope>NUCLEOTIDE SEQUENCE</scope>
    <source>
        <strain evidence="12">PS9179</strain>
        <tissue evidence="12">Whole animal</tissue>
    </source>
</reference>
<dbReference type="EC" id="3.4.19.1" evidence="5"/>
<dbReference type="InterPro" id="IPR016187">
    <property type="entry name" value="CTDL_fold"/>
</dbReference>
<comment type="subunit">
    <text evidence="4">Homotetramer.</text>
</comment>
<dbReference type="Proteomes" id="UP001175271">
    <property type="component" value="Unassembled WGS sequence"/>
</dbReference>
<dbReference type="Pfam" id="PF00059">
    <property type="entry name" value="Lectin_C"/>
    <property type="match status" value="1"/>
</dbReference>
<dbReference type="SUPFAM" id="SSF53474">
    <property type="entry name" value="alpha/beta-Hydrolases"/>
    <property type="match status" value="1"/>
</dbReference>
<comment type="similarity">
    <text evidence="3">Belongs to the peptidase S9C family.</text>
</comment>
<keyword evidence="9" id="KW-1015">Disulfide bond</keyword>
<evidence type="ECO:0000256" key="3">
    <source>
        <dbReference type="ARBA" id="ARBA00010040"/>
    </source>
</evidence>
<evidence type="ECO:0000256" key="5">
    <source>
        <dbReference type="ARBA" id="ARBA00012917"/>
    </source>
</evidence>
<dbReference type="CDD" id="cd09917">
    <property type="entry name" value="F-box_SF"/>
    <property type="match status" value="1"/>
</dbReference>
<dbReference type="InterPro" id="IPR001304">
    <property type="entry name" value="C-type_lectin-like"/>
</dbReference>
<dbReference type="InterPro" id="IPR001810">
    <property type="entry name" value="F-box_dom"/>
</dbReference>
<dbReference type="FunFam" id="3.40.50.1820:FF:000043">
    <property type="entry name" value="acylamino-acid-releasing enzyme"/>
    <property type="match status" value="1"/>
</dbReference>
<dbReference type="Pfam" id="PF19283">
    <property type="entry name" value="APEH_N"/>
    <property type="match status" value="1"/>
</dbReference>
<dbReference type="Pfam" id="PF00646">
    <property type="entry name" value="F-box"/>
    <property type="match status" value="1"/>
</dbReference>
<dbReference type="CDD" id="cd00037">
    <property type="entry name" value="CLECT"/>
    <property type="match status" value="1"/>
</dbReference>
<evidence type="ECO:0000256" key="8">
    <source>
        <dbReference type="ARBA" id="ARBA00022801"/>
    </source>
</evidence>
<dbReference type="EMBL" id="JAUCMV010000002">
    <property type="protein sequence ID" value="KAK0419405.1"/>
    <property type="molecule type" value="Genomic_DNA"/>
</dbReference>
<dbReference type="PANTHER" id="PTHR42776">
    <property type="entry name" value="SERINE PEPTIDASE S9 FAMILY MEMBER"/>
    <property type="match status" value="1"/>
</dbReference>
<dbReference type="AlphaFoldDB" id="A0AA39M3N5"/>
<dbReference type="Gene3D" id="3.10.100.10">
    <property type="entry name" value="Mannose-Binding Protein A, subunit A"/>
    <property type="match status" value="1"/>
</dbReference>
<dbReference type="SUPFAM" id="SSF81383">
    <property type="entry name" value="F-box domain"/>
    <property type="match status" value="1"/>
</dbReference>
<dbReference type="PANTHER" id="PTHR42776:SF4">
    <property type="entry name" value="ACYLAMINO-ACID-RELEASING ENZYME"/>
    <property type="match status" value="1"/>
</dbReference>
<dbReference type="GO" id="GO:0005737">
    <property type="term" value="C:cytoplasm"/>
    <property type="evidence" value="ECO:0007669"/>
    <property type="project" value="UniProtKB-SubCell"/>
</dbReference>
<dbReference type="InterPro" id="IPR011042">
    <property type="entry name" value="6-blade_b-propeller_TolB-like"/>
</dbReference>
<dbReference type="PROSITE" id="PS50041">
    <property type="entry name" value="C_TYPE_LECTIN_2"/>
    <property type="match status" value="1"/>
</dbReference>
<proteinExistence type="inferred from homology"/>
<evidence type="ECO:0000256" key="9">
    <source>
        <dbReference type="ARBA" id="ARBA00023157"/>
    </source>
</evidence>
<evidence type="ECO:0000256" key="4">
    <source>
        <dbReference type="ARBA" id="ARBA00011881"/>
    </source>
</evidence>
<dbReference type="InterPro" id="IPR016186">
    <property type="entry name" value="C-type_lectin-like/link_sf"/>
</dbReference>
<feature type="domain" description="F-box" evidence="11">
    <location>
        <begin position="37"/>
        <end position="84"/>
    </location>
</feature>
<organism evidence="12 13">
    <name type="scientific">Steinernema hermaphroditum</name>
    <dbReference type="NCBI Taxonomy" id="289476"/>
    <lineage>
        <taxon>Eukaryota</taxon>
        <taxon>Metazoa</taxon>
        <taxon>Ecdysozoa</taxon>
        <taxon>Nematoda</taxon>
        <taxon>Chromadorea</taxon>
        <taxon>Rhabditida</taxon>
        <taxon>Tylenchina</taxon>
        <taxon>Panagrolaimomorpha</taxon>
        <taxon>Strongyloidoidea</taxon>
        <taxon>Steinernematidae</taxon>
        <taxon>Steinernema</taxon>
    </lineage>
</organism>
<keyword evidence="8" id="KW-0378">Hydrolase</keyword>
<evidence type="ECO:0000313" key="12">
    <source>
        <dbReference type="EMBL" id="KAK0419405.1"/>
    </source>
</evidence>
<dbReference type="InterPro" id="IPR045550">
    <property type="entry name" value="AARE_N"/>
</dbReference>
<dbReference type="Pfam" id="PF00326">
    <property type="entry name" value="Peptidase_S9"/>
    <property type="match status" value="1"/>
</dbReference>
<evidence type="ECO:0000256" key="7">
    <source>
        <dbReference type="ARBA" id="ARBA00022490"/>
    </source>
</evidence>
<dbReference type="Gene3D" id="2.120.10.30">
    <property type="entry name" value="TolB, C-terminal domain"/>
    <property type="match status" value="1"/>
</dbReference>
<evidence type="ECO:0000259" key="11">
    <source>
        <dbReference type="PROSITE" id="PS50181"/>
    </source>
</evidence>
<dbReference type="SUPFAM" id="SSF82171">
    <property type="entry name" value="DPP6 N-terminal domain-like"/>
    <property type="match status" value="1"/>
</dbReference>
<dbReference type="GO" id="GO:0004252">
    <property type="term" value="F:serine-type endopeptidase activity"/>
    <property type="evidence" value="ECO:0007669"/>
    <property type="project" value="TreeGrafter"/>
</dbReference>
<sequence>MEALRSAFVNVKLNVKSKVQDLIAKKPKKKQTEPTGPNLVDNLPDDVLEQIFSYLPAEQVSRLGSVSSRWRQVVKSRRNYLPKIERDYLEVQYGKWHDIMRYRRSSYPYKVVQHQLSETLGNASKKKMEKVPLEYITENCAFKIVLLNIQLLNGDLRPLLNFNTIKAHRIVINISHPSLQVRPLCRYVSQLVSDLSTNRRVDVVNFIFSRHHSPEVLNLLKPFATGDTSISVVGMLRTEVPVVKKLKDTYRDLAQINIPFECNNNGECKSAHSRSGQKIAQLVSAPDGKKYIHVHSDGQLQLRCVDISGMRKHGDIHQSGEFGGLKWSYGEEYILYTAERNRKTAEYFDADLEWDNAQKMVESGVGGRFAWQGSYGEGNHRVKKPVLCILNVEKGSVTVLDQIPSDISPTFSIWEPNDEGIVFYGIKNEPCQLGKGRCNNRKGALYLYNLQTSELSRLSDSDVGIENPVFAPDMKSLLYFQRPSGGPNKACLALHKIDWATKEKTMVAPIVGTPENVDDFPGLFVHMPHEPERCWANDGKRMVLTTTWRSKYEIIEMNIETGKVIKLTNNGGIDGSWSVTDVFDDKILAIFSSPNREPSLYIAHLPEEGAQQNLIWKRLGKQKGDEYYKNLFNYTWSLKEFEREGVTPYEGVLLMPNEGSSLPLVVKPHGGPHGVSTVSFPRRDIVLLLNAGYAILFVNYHGSTGFGDDFVHSLPGYIGDLDVKDIQHAVESVLTSESRLNRSRVCLYGASHGGFLASHLIGQHPEFYKACVALNPILNITAMCNTTDITDWCTVEGLGLEYDDKVALTREQVNRLYNRSPIAYVDEVRTPYMLLIGEKDLRVVPHYRGYIRTLQVNNVPVNVFSYPGSGHGLGEVDVEADIAINIVRWFDKFTTHEADICKSENGPESPSSSAQKAAVRLSTVSSSSEMSPRKSLVLLLAVLTTAAASTCPKSRSLCPRGALESADGSKCFQLVRTSKDFSDANALCAMFRGNLAVVENSADNKLIYEAAMKKKIADFWIGGNDLFGQNEWSWADGRKMNFTNYAKDCQCQSKVSGTRCMKVKSKGEWVSTHCYSKLPFVCETPIGCSDSDSKSPEETTTETPTATCKNAVDFTHGKEVGFLPNSQEAERIQMIDNEKTYQNSYKPAANSVPTFEPVDEAVFGAPWLLKGGIGSVGPSVCKQVMFNAENGTYYLPTNSRNTLAFYPHCECDDCFAYVMYHPHSEFSKEDDAFVSAADKTKKTYRHKDQIDENGKFKPVTEEGLYLKVYSVSCITPE</sequence>
<name>A0AA39M3N5_9BILA</name>
<dbReference type="InterPro" id="IPR001375">
    <property type="entry name" value="Peptidase_S9_cat"/>
</dbReference>